<sequence>MSQTNLARFKVLTLHFPIPSSYSVTCERFISRFFNEKVATMTFVVVEGQDNIGEVDDFQINAQHEHELDVLKRGQAGKFHIFPLSFSGFFEVGTIY</sequence>
<keyword evidence="2" id="KW-1185">Reference proteome</keyword>
<gene>
    <name evidence="1" type="ORF">AFUS01_LOCUS44695</name>
</gene>
<dbReference type="AlphaFoldDB" id="A0A8J2LN55"/>
<name>A0A8J2LN55_9HEXA</name>
<comment type="caution">
    <text evidence="1">The sequence shown here is derived from an EMBL/GenBank/DDBJ whole genome shotgun (WGS) entry which is preliminary data.</text>
</comment>
<evidence type="ECO:0000313" key="2">
    <source>
        <dbReference type="Proteomes" id="UP000708208"/>
    </source>
</evidence>
<dbReference type="Proteomes" id="UP000708208">
    <property type="component" value="Unassembled WGS sequence"/>
</dbReference>
<organism evidence="1 2">
    <name type="scientific">Allacma fusca</name>
    <dbReference type="NCBI Taxonomy" id="39272"/>
    <lineage>
        <taxon>Eukaryota</taxon>
        <taxon>Metazoa</taxon>
        <taxon>Ecdysozoa</taxon>
        <taxon>Arthropoda</taxon>
        <taxon>Hexapoda</taxon>
        <taxon>Collembola</taxon>
        <taxon>Symphypleona</taxon>
        <taxon>Sminthuridae</taxon>
        <taxon>Allacma</taxon>
    </lineage>
</organism>
<accession>A0A8J2LN55</accession>
<proteinExistence type="predicted"/>
<dbReference type="EMBL" id="CAJVCH010570587">
    <property type="protein sequence ID" value="CAG7835309.1"/>
    <property type="molecule type" value="Genomic_DNA"/>
</dbReference>
<evidence type="ECO:0000313" key="1">
    <source>
        <dbReference type="EMBL" id="CAG7835309.1"/>
    </source>
</evidence>
<reference evidence="1" key="1">
    <citation type="submission" date="2021-06" db="EMBL/GenBank/DDBJ databases">
        <authorList>
            <person name="Hodson N. C."/>
            <person name="Mongue J. A."/>
            <person name="Jaron S. K."/>
        </authorList>
    </citation>
    <scope>NUCLEOTIDE SEQUENCE</scope>
</reference>
<protein>
    <submittedName>
        <fullName evidence="1">Uncharacterized protein</fullName>
    </submittedName>
</protein>